<accession>A0A9P4G943</accession>
<name>A0A9P4G943_9PLEO</name>
<dbReference type="AlphaFoldDB" id="A0A9P4G943"/>
<dbReference type="RefSeq" id="XP_040783532.1">
    <property type="nucleotide sequence ID" value="XM_040932200.1"/>
</dbReference>
<comment type="caution">
    <text evidence="2">The sequence shown here is derived from an EMBL/GenBank/DDBJ whole genome shotgun (WGS) entry which is preliminary data.</text>
</comment>
<organism evidence="2 3">
    <name type="scientific">Cucurbitaria berberidis CBS 394.84</name>
    <dbReference type="NCBI Taxonomy" id="1168544"/>
    <lineage>
        <taxon>Eukaryota</taxon>
        <taxon>Fungi</taxon>
        <taxon>Dikarya</taxon>
        <taxon>Ascomycota</taxon>
        <taxon>Pezizomycotina</taxon>
        <taxon>Dothideomycetes</taxon>
        <taxon>Pleosporomycetidae</taxon>
        <taxon>Pleosporales</taxon>
        <taxon>Pleosporineae</taxon>
        <taxon>Cucurbitariaceae</taxon>
        <taxon>Cucurbitaria</taxon>
    </lineage>
</organism>
<evidence type="ECO:0000313" key="2">
    <source>
        <dbReference type="EMBL" id="KAF1840969.1"/>
    </source>
</evidence>
<gene>
    <name evidence="2" type="ORF">K460DRAFT_359509</name>
</gene>
<dbReference type="EMBL" id="ML976619">
    <property type="protein sequence ID" value="KAF1840969.1"/>
    <property type="molecule type" value="Genomic_DNA"/>
</dbReference>
<reference evidence="2" key="1">
    <citation type="submission" date="2020-01" db="EMBL/GenBank/DDBJ databases">
        <authorList>
            <consortium name="DOE Joint Genome Institute"/>
            <person name="Haridas S."/>
            <person name="Albert R."/>
            <person name="Binder M."/>
            <person name="Bloem J."/>
            <person name="Labutti K."/>
            <person name="Salamov A."/>
            <person name="Andreopoulos B."/>
            <person name="Baker S.E."/>
            <person name="Barry K."/>
            <person name="Bills G."/>
            <person name="Bluhm B.H."/>
            <person name="Cannon C."/>
            <person name="Castanera R."/>
            <person name="Culley D.E."/>
            <person name="Daum C."/>
            <person name="Ezra D."/>
            <person name="Gonzalez J.B."/>
            <person name="Henrissat B."/>
            <person name="Kuo A."/>
            <person name="Liang C."/>
            <person name="Lipzen A."/>
            <person name="Lutzoni F."/>
            <person name="Magnuson J."/>
            <person name="Mondo S."/>
            <person name="Nolan M."/>
            <person name="Ohm R."/>
            <person name="Pangilinan J."/>
            <person name="Park H.-J."/>
            <person name="Ramirez L."/>
            <person name="Alfaro M."/>
            <person name="Sun H."/>
            <person name="Tritt A."/>
            <person name="Yoshinaga Y."/>
            <person name="Zwiers L.-H."/>
            <person name="Turgeon B.G."/>
            <person name="Goodwin S.B."/>
            <person name="Spatafora J.W."/>
            <person name="Crous P.W."/>
            <person name="Grigoriev I.V."/>
        </authorList>
    </citation>
    <scope>NUCLEOTIDE SEQUENCE</scope>
    <source>
        <strain evidence="2">CBS 394.84</strain>
    </source>
</reference>
<feature type="chain" id="PRO_5040339384" evidence="1">
    <location>
        <begin position="18"/>
        <end position="167"/>
    </location>
</feature>
<sequence length="167" mass="17335">MRLFSALLLSLIGVAIAAPAGSKKNVYLATCTTRGPECSIPILCSSLDNTSPSDTAAAETFSAVIYYNGPAKSRSSPTDVGTVSSPSRPWEGATRRASLDIAGAFEGKIDADAAALSKSQIAGSAKLGKEELVCFKDGEATFKFGEGLLALRSVNCRADYWCGSISV</sequence>
<dbReference type="GeneID" id="63849451"/>
<keyword evidence="3" id="KW-1185">Reference proteome</keyword>
<proteinExistence type="predicted"/>
<dbReference type="Proteomes" id="UP000800039">
    <property type="component" value="Unassembled WGS sequence"/>
</dbReference>
<keyword evidence="1" id="KW-0732">Signal</keyword>
<protein>
    <submittedName>
        <fullName evidence="2">Uncharacterized protein</fullName>
    </submittedName>
</protein>
<evidence type="ECO:0000256" key="1">
    <source>
        <dbReference type="SAM" id="SignalP"/>
    </source>
</evidence>
<evidence type="ECO:0000313" key="3">
    <source>
        <dbReference type="Proteomes" id="UP000800039"/>
    </source>
</evidence>
<dbReference type="OrthoDB" id="3783760at2759"/>
<feature type="signal peptide" evidence="1">
    <location>
        <begin position="1"/>
        <end position="17"/>
    </location>
</feature>